<dbReference type="STRING" id="298654.FraEuI1c_3025"/>
<dbReference type="InterPro" id="IPR036388">
    <property type="entry name" value="WH-like_DNA-bd_sf"/>
</dbReference>
<accession>E3JBN0</accession>
<dbReference type="SUPFAM" id="SSF53067">
    <property type="entry name" value="Actin-like ATPase domain"/>
    <property type="match status" value="1"/>
</dbReference>
<gene>
    <name evidence="4" type="ordered locus">FraEuI1c_3025</name>
</gene>
<dbReference type="InParanoid" id="E3JBN0"/>
<dbReference type="KEGG" id="fri:FraEuI1c_3025"/>
<dbReference type="eggNOG" id="COG1940">
    <property type="taxonomic scope" value="Bacteria"/>
</dbReference>
<sequence length="385" mass="39772">MSPARIPGPRPATEGERSGGPRRRSLRPTGKLLGQDARRHHRALILQQLFSEGSNSRADLARATGLTRVTVSDLVGGLIEDGLVAELGSPVETRIGKPPTLVGIVADAAHIVALDLSPDDRMIGAVQDLFGVVKARVELPREGRSGAEAVRLAVRLAEELRAATDRPLLGVGVGSPGVVDARGVVLDAPNLSWRDVDLAGTLHRELGVPVYVANDANTAVLGEHTFGEAGDGDFMLLRIATGVGAGLVIGGVLVQGHAWAAGEIGHVVVDPAGKPCACGRAGCLETVLAVPRLRAQDRAGLTQVGEVLGDALAPVIGLLNLHELVLAGPPDLLDGPLREAVDRVVRERTMAVSTADFVVRTSTLGDDVVLAGAAVLVLSGELGVA</sequence>
<dbReference type="PANTHER" id="PTHR18964:SF149">
    <property type="entry name" value="BIFUNCTIONAL UDP-N-ACETYLGLUCOSAMINE 2-EPIMERASE_N-ACETYLMANNOSAMINE KINASE"/>
    <property type="match status" value="1"/>
</dbReference>
<organism evidence="4 5">
    <name type="scientific">Pseudofrankia inefficax (strain DSM 45817 / CECT 9037 / DDB 130130 / EuI1c)</name>
    <name type="common">Frankia inefficax</name>
    <dbReference type="NCBI Taxonomy" id="298654"/>
    <lineage>
        <taxon>Bacteria</taxon>
        <taxon>Bacillati</taxon>
        <taxon>Actinomycetota</taxon>
        <taxon>Actinomycetes</taxon>
        <taxon>Frankiales</taxon>
        <taxon>Frankiaceae</taxon>
        <taxon>Pseudofrankia</taxon>
    </lineage>
</organism>
<feature type="compositionally biased region" description="Pro residues" evidence="2">
    <location>
        <begin position="1"/>
        <end position="10"/>
    </location>
</feature>
<keyword evidence="5" id="KW-1185">Reference proteome</keyword>
<proteinExistence type="inferred from homology"/>
<dbReference type="InterPro" id="IPR000600">
    <property type="entry name" value="ROK"/>
</dbReference>
<dbReference type="EMBL" id="CP002299">
    <property type="protein sequence ID" value="ADP81050.1"/>
    <property type="molecule type" value="Genomic_DNA"/>
</dbReference>
<dbReference type="Proteomes" id="UP000002484">
    <property type="component" value="Chromosome"/>
</dbReference>
<dbReference type="Gene3D" id="1.10.10.10">
    <property type="entry name" value="Winged helix-like DNA-binding domain superfamily/Winged helix DNA-binding domain"/>
    <property type="match status" value="1"/>
</dbReference>
<dbReference type="InterPro" id="IPR043129">
    <property type="entry name" value="ATPase_NBD"/>
</dbReference>
<dbReference type="AlphaFoldDB" id="E3JBN0"/>
<dbReference type="GO" id="GO:0006355">
    <property type="term" value="P:regulation of DNA-templated transcription"/>
    <property type="evidence" value="ECO:0007669"/>
    <property type="project" value="InterPro"/>
</dbReference>
<evidence type="ECO:0000259" key="3">
    <source>
        <dbReference type="Pfam" id="PF00325"/>
    </source>
</evidence>
<dbReference type="InterPro" id="IPR049874">
    <property type="entry name" value="ROK_cs"/>
</dbReference>
<evidence type="ECO:0000313" key="5">
    <source>
        <dbReference type="Proteomes" id="UP000002484"/>
    </source>
</evidence>
<dbReference type="HOGENOM" id="CLU_036604_13_2_11"/>
<name>E3JBN0_PSEI1</name>
<reference evidence="4 5" key="1">
    <citation type="submission" date="2010-10" db="EMBL/GenBank/DDBJ databases">
        <title>Complete sequence of Frankia sp. EuI1c.</title>
        <authorList>
            <consortium name="US DOE Joint Genome Institute"/>
            <person name="Lucas S."/>
            <person name="Copeland A."/>
            <person name="Lapidus A."/>
            <person name="Cheng J.-F."/>
            <person name="Bruce D."/>
            <person name="Goodwin L."/>
            <person name="Pitluck S."/>
            <person name="Chertkov O."/>
            <person name="Detter J.C."/>
            <person name="Han C."/>
            <person name="Tapia R."/>
            <person name="Land M."/>
            <person name="Hauser L."/>
            <person name="Jeffries C."/>
            <person name="Kyrpides N."/>
            <person name="Ivanova N."/>
            <person name="Mikhailova N."/>
            <person name="Beauchemin N."/>
            <person name="Sen A."/>
            <person name="Sur S.A."/>
            <person name="Gtari M."/>
            <person name="Wall L."/>
            <person name="Tisa L."/>
            <person name="Woyke T."/>
        </authorList>
    </citation>
    <scope>NUCLEOTIDE SEQUENCE [LARGE SCALE GENOMIC DNA]</scope>
    <source>
        <strain evidence="5">DSM 45817 / CECT 9037 / EuI1c</strain>
    </source>
</reference>
<feature type="domain" description="HTH crp-type" evidence="3">
    <location>
        <begin position="56"/>
        <end position="83"/>
    </location>
</feature>
<comment type="similarity">
    <text evidence="1">Belongs to the ROK (NagC/XylR) family.</text>
</comment>
<protein>
    <submittedName>
        <fullName evidence="4">ROK family protein</fullName>
    </submittedName>
</protein>
<dbReference type="PANTHER" id="PTHR18964">
    <property type="entry name" value="ROK (REPRESSOR, ORF, KINASE) FAMILY"/>
    <property type="match status" value="1"/>
</dbReference>
<evidence type="ECO:0000256" key="2">
    <source>
        <dbReference type="SAM" id="MobiDB-lite"/>
    </source>
</evidence>
<evidence type="ECO:0000256" key="1">
    <source>
        <dbReference type="ARBA" id="ARBA00006479"/>
    </source>
</evidence>
<dbReference type="Pfam" id="PF00480">
    <property type="entry name" value="ROK"/>
    <property type="match status" value="1"/>
</dbReference>
<dbReference type="InterPro" id="IPR036390">
    <property type="entry name" value="WH_DNA-bd_sf"/>
</dbReference>
<dbReference type="InterPro" id="IPR012318">
    <property type="entry name" value="HTH_CRP"/>
</dbReference>
<dbReference type="GO" id="GO:0003677">
    <property type="term" value="F:DNA binding"/>
    <property type="evidence" value="ECO:0007669"/>
    <property type="project" value="InterPro"/>
</dbReference>
<dbReference type="Pfam" id="PF00325">
    <property type="entry name" value="Crp"/>
    <property type="match status" value="1"/>
</dbReference>
<feature type="region of interest" description="Disordered" evidence="2">
    <location>
        <begin position="1"/>
        <end position="33"/>
    </location>
</feature>
<dbReference type="Gene3D" id="3.30.420.40">
    <property type="match status" value="3"/>
</dbReference>
<dbReference type="PROSITE" id="PS01125">
    <property type="entry name" value="ROK"/>
    <property type="match status" value="1"/>
</dbReference>
<dbReference type="SUPFAM" id="SSF46785">
    <property type="entry name" value="Winged helix' DNA-binding domain"/>
    <property type="match status" value="1"/>
</dbReference>
<evidence type="ECO:0000313" key="4">
    <source>
        <dbReference type="EMBL" id="ADP81050.1"/>
    </source>
</evidence>